<dbReference type="AlphaFoldDB" id="A0A1I7YG42"/>
<protein>
    <submittedName>
        <fullName evidence="4">ORF6</fullName>
    </submittedName>
</protein>
<feature type="region of interest" description="Disordered" evidence="1">
    <location>
        <begin position="1"/>
        <end position="20"/>
    </location>
</feature>
<organism evidence="3 4">
    <name type="scientific">Steinernema glaseri</name>
    <dbReference type="NCBI Taxonomy" id="37863"/>
    <lineage>
        <taxon>Eukaryota</taxon>
        <taxon>Metazoa</taxon>
        <taxon>Ecdysozoa</taxon>
        <taxon>Nematoda</taxon>
        <taxon>Chromadorea</taxon>
        <taxon>Rhabditida</taxon>
        <taxon>Tylenchina</taxon>
        <taxon>Panagrolaimomorpha</taxon>
        <taxon>Strongyloidoidea</taxon>
        <taxon>Steinernematidae</taxon>
        <taxon>Steinernema</taxon>
    </lineage>
</organism>
<accession>A0A1I7YG42</accession>
<keyword evidence="3" id="KW-1185">Reference proteome</keyword>
<name>A0A1I7YG42_9BILA</name>
<feature type="transmembrane region" description="Helical" evidence="2">
    <location>
        <begin position="44"/>
        <end position="67"/>
    </location>
</feature>
<reference evidence="4" key="1">
    <citation type="submission" date="2016-11" db="UniProtKB">
        <authorList>
            <consortium name="WormBaseParasite"/>
        </authorList>
    </citation>
    <scope>IDENTIFICATION</scope>
</reference>
<keyword evidence="2" id="KW-0812">Transmembrane</keyword>
<sequence>MPALNEATSRRSPDNECTLRSKMPSSNTFLERLGFINIMSHEHLAVLVVTLSLVALCALSCCCRYICRQTCGLSSIEPVGLSIPPPECDPPIQPVRYGIV</sequence>
<feature type="compositionally biased region" description="Basic and acidic residues" evidence="1">
    <location>
        <begin position="8"/>
        <end position="19"/>
    </location>
</feature>
<evidence type="ECO:0000313" key="3">
    <source>
        <dbReference type="Proteomes" id="UP000095287"/>
    </source>
</evidence>
<proteinExistence type="predicted"/>
<evidence type="ECO:0000313" key="4">
    <source>
        <dbReference type="WBParaSite" id="L893_g15988.t1"/>
    </source>
</evidence>
<dbReference type="Proteomes" id="UP000095287">
    <property type="component" value="Unplaced"/>
</dbReference>
<dbReference type="WBParaSite" id="L893_g15988.t1">
    <property type="protein sequence ID" value="L893_g15988.t1"/>
    <property type="gene ID" value="L893_g15988"/>
</dbReference>
<keyword evidence="2" id="KW-1133">Transmembrane helix</keyword>
<keyword evidence="2" id="KW-0472">Membrane</keyword>
<evidence type="ECO:0000256" key="1">
    <source>
        <dbReference type="SAM" id="MobiDB-lite"/>
    </source>
</evidence>
<evidence type="ECO:0000256" key="2">
    <source>
        <dbReference type="SAM" id="Phobius"/>
    </source>
</evidence>